<dbReference type="EMBL" id="JABJRC010000002">
    <property type="protein sequence ID" value="NOL40716.1"/>
    <property type="molecule type" value="Genomic_DNA"/>
</dbReference>
<evidence type="ECO:0000256" key="3">
    <source>
        <dbReference type="ARBA" id="ARBA00023004"/>
    </source>
</evidence>
<dbReference type="RefSeq" id="WP_171673199.1">
    <property type="nucleotide sequence ID" value="NZ_BAAAGT010000002.1"/>
</dbReference>
<sequence length="299" mass="32214">MKRRFGPDGVHLFDRSTGLNMLIDEVRIPRHQWSAAPRQVSIALTNTCDLACSYCYAPKHRAQLSTPQLCHWMDELDGAGCLGVGFGGGEPTLYGRLADVCAHAAERTQLAVTLTTHGHRWDAELIARLRGAVHFVRVSVDGVGATYERLRRRSFETLRERLELIGSSFAFGLNCVVNADTVDDLTAVAELAAWHGAAELLLLPESPTVRTTGITARVAAQMEEWVLAYPGPVRLAISEGWTAGLTVAIPLPREAGTRSYAHVDATGTVRPSSYSTAGQAIGADGILAALERLAAQESA</sequence>
<accession>A0A7Y4NYN1</accession>
<keyword evidence="8" id="KW-1185">Reference proteome</keyword>
<evidence type="ECO:0000259" key="5">
    <source>
        <dbReference type="PROSITE" id="PS51918"/>
    </source>
</evidence>
<evidence type="ECO:0000256" key="1">
    <source>
        <dbReference type="ARBA" id="ARBA00022691"/>
    </source>
</evidence>
<dbReference type="GO" id="GO:0003824">
    <property type="term" value="F:catalytic activity"/>
    <property type="evidence" value="ECO:0007669"/>
    <property type="project" value="InterPro"/>
</dbReference>
<dbReference type="Proteomes" id="UP000553957">
    <property type="component" value="Unassembled WGS sequence"/>
</dbReference>
<feature type="domain" description="Radical SAM core" evidence="5">
    <location>
        <begin position="34"/>
        <end position="248"/>
    </location>
</feature>
<reference evidence="6 9" key="2">
    <citation type="submission" date="2020-08" db="EMBL/GenBank/DDBJ databases">
        <title>Sequencing the genomes of 1000 actinobacteria strains.</title>
        <authorList>
            <person name="Klenk H.-P."/>
        </authorList>
    </citation>
    <scope>NUCLEOTIDE SEQUENCE [LARGE SCALE GENOMIC DNA]</scope>
    <source>
        <strain evidence="6 9">DSM 15626</strain>
    </source>
</reference>
<dbReference type="InterPro" id="IPR013785">
    <property type="entry name" value="Aldolase_TIM"/>
</dbReference>
<gene>
    <name evidence="6" type="ORF">HNR71_005085</name>
    <name evidence="7" type="ORF">HPO96_10710</name>
</gene>
<dbReference type="CDD" id="cd01335">
    <property type="entry name" value="Radical_SAM"/>
    <property type="match status" value="1"/>
</dbReference>
<keyword evidence="2" id="KW-0479">Metal-binding</keyword>
<evidence type="ECO:0000313" key="9">
    <source>
        <dbReference type="Proteomes" id="UP000553957"/>
    </source>
</evidence>
<dbReference type="PANTHER" id="PTHR11228">
    <property type="entry name" value="RADICAL SAM DOMAIN PROTEIN"/>
    <property type="match status" value="1"/>
</dbReference>
<reference evidence="7 8" key="1">
    <citation type="submission" date="2020-05" db="EMBL/GenBank/DDBJ databases">
        <title>Genome sequence of Kribbella sandramycini ATCC 39419.</title>
        <authorList>
            <person name="Maclea K.S."/>
            <person name="Fair J.L."/>
        </authorList>
    </citation>
    <scope>NUCLEOTIDE SEQUENCE [LARGE SCALE GENOMIC DNA]</scope>
    <source>
        <strain evidence="7 8">ATCC 39419</strain>
    </source>
</reference>
<dbReference type="GO" id="GO:0046872">
    <property type="term" value="F:metal ion binding"/>
    <property type="evidence" value="ECO:0007669"/>
    <property type="project" value="UniProtKB-KW"/>
</dbReference>
<evidence type="ECO:0000256" key="4">
    <source>
        <dbReference type="ARBA" id="ARBA00023014"/>
    </source>
</evidence>
<evidence type="ECO:0000313" key="6">
    <source>
        <dbReference type="EMBL" id="MBB6569448.1"/>
    </source>
</evidence>
<evidence type="ECO:0000313" key="7">
    <source>
        <dbReference type="EMBL" id="NOL40716.1"/>
    </source>
</evidence>
<dbReference type="PANTHER" id="PTHR11228:SF7">
    <property type="entry name" value="PQQA PEPTIDE CYCLASE"/>
    <property type="match status" value="1"/>
</dbReference>
<dbReference type="PROSITE" id="PS51918">
    <property type="entry name" value="RADICAL_SAM"/>
    <property type="match status" value="1"/>
</dbReference>
<organism evidence="7 8">
    <name type="scientific">Kribbella sandramycini</name>
    <dbReference type="NCBI Taxonomy" id="60450"/>
    <lineage>
        <taxon>Bacteria</taxon>
        <taxon>Bacillati</taxon>
        <taxon>Actinomycetota</taxon>
        <taxon>Actinomycetes</taxon>
        <taxon>Propionibacteriales</taxon>
        <taxon>Kribbellaceae</taxon>
        <taxon>Kribbella</taxon>
    </lineage>
</organism>
<keyword evidence="1" id="KW-0949">S-adenosyl-L-methionine</keyword>
<dbReference type="Pfam" id="PF04055">
    <property type="entry name" value="Radical_SAM"/>
    <property type="match status" value="1"/>
</dbReference>
<dbReference type="AlphaFoldDB" id="A0A7Y4NYN1"/>
<dbReference type="InterPro" id="IPR058240">
    <property type="entry name" value="rSAM_sf"/>
</dbReference>
<keyword evidence="3" id="KW-0408">Iron</keyword>
<name>A0A7Y4NYN1_9ACTN</name>
<comment type="caution">
    <text evidence="7">The sequence shown here is derived from an EMBL/GenBank/DDBJ whole genome shotgun (WGS) entry which is preliminary data.</text>
</comment>
<dbReference type="EMBL" id="JACHKF010000001">
    <property type="protein sequence ID" value="MBB6569448.1"/>
    <property type="molecule type" value="Genomic_DNA"/>
</dbReference>
<keyword evidence="4" id="KW-0411">Iron-sulfur</keyword>
<dbReference type="InterPro" id="IPR007197">
    <property type="entry name" value="rSAM"/>
</dbReference>
<evidence type="ECO:0000313" key="8">
    <source>
        <dbReference type="Proteomes" id="UP000534306"/>
    </source>
</evidence>
<dbReference type="SUPFAM" id="SSF102114">
    <property type="entry name" value="Radical SAM enzymes"/>
    <property type="match status" value="1"/>
</dbReference>
<evidence type="ECO:0000256" key="2">
    <source>
        <dbReference type="ARBA" id="ARBA00022723"/>
    </source>
</evidence>
<protein>
    <submittedName>
        <fullName evidence="6">MoaA/NifB/PqqE/SkfB family radical SAM enzyme</fullName>
    </submittedName>
    <submittedName>
        <fullName evidence="7">Radical SAM protein</fullName>
    </submittedName>
</protein>
<dbReference type="Proteomes" id="UP000534306">
    <property type="component" value="Unassembled WGS sequence"/>
</dbReference>
<dbReference type="GO" id="GO:0051536">
    <property type="term" value="F:iron-sulfur cluster binding"/>
    <property type="evidence" value="ECO:0007669"/>
    <property type="project" value="UniProtKB-KW"/>
</dbReference>
<dbReference type="Gene3D" id="3.20.20.70">
    <property type="entry name" value="Aldolase class I"/>
    <property type="match status" value="1"/>
</dbReference>
<dbReference type="InterPro" id="IPR050377">
    <property type="entry name" value="Radical_SAM_PqqE_MftC-like"/>
</dbReference>
<dbReference type="SFLD" id="SFLDG01067">
    <property type="entry name" value="SPASM/twitch_domain_containing"/>
    <property type="match status" value="1"/>
</dbReference>
<dbReference type="SFLD" id="SFLDS00029">
    <property type="entry name" value="Radical_SAM"/>
    <property type="match status" value="1"/>
</dbReference>
<proteinExistence type="predicted"/>